<evidence type="ECO:0000313" key="8">
    <source>
        <dbReference type="Proteomes" id="UP001055439"/>
    </source>
</evidence>
<feature type="transmembrane region" description="Helical" evidence="6">
    <location>
        <begin position="88"/>
        <end position="106"/>
    </location>
</feature>
<dbReference type="SUPFAM" id="SSF81338">
    <property type="entry name" value="Aquaporin-like"/>
    <property type="match status" value="1"/>
</dbReference>
<evidence type="ECO:0000256" key="3">
    <source>
        <dbReference type="ARBA" id="ARBA00022989"/>
    </source>
</evidence>
<dbReference type="GO" id="GO:0016020">
    <property type="term" value="C:membrane"/>
    <property type="evidence" value="ECO:0007669"/>
    <property type="project" value="UniProtKB-SubCell"/>
</dbReference>
<evidence type="ECO:0000256" key="4">
    <source>
        <dbReference type="ARBA" id="ARBA00023136"/>
    </source>
</evidence>
<dbReference type="EMBL" id="CP097507">
    <property type="protein sequence ID" value="URE00994.1"/>
    <property type="molecule type" value="Genomic_DNA"/>
</dbReference>
<evidence type="ECO:0000256" key="1">
    <source>
        <dbReference type="ARBA" id="ARBA00004141"/>
    </source>
</evidence>
<evidence type="ECO:0000256" key="2">
    <source>
        <dbReference type="ARBA" id="ARBA00022692"/>
    </source>
</evidence>
<feature type="region of interest" description="Disordered" evidence="5">
    <location>
        <begin position="9"/>
        <end position="42"/>
    </location>
</feature>
<evidence type="ECO:0000313" key="7">
    <source>
        <dbReference type="EMBL" id="URE00994.1"/>
    </source>
</evidence>
<organism evidence="7 8">
    <name type="scientific">Musa troglodytarum</name>
    <name type="common">fe'i banana</name>
    <dbReference type="NCBI Taxonomy" id="320322"/>
    <lineage>
        <taxon>Eukaryota</taxon>
        <taxon>Viridiplantae</taxon>
        <taxon>Streptophyta</taxon>
        <taxon>Embryophyta</taxon>
        <taxon>Tracheophyta</taxon>
        <taxon>Spermatophyta</taxon>
        <taxon>Magnoliopsida</taxon>
        <taxon>Liliopsida</taxon>
        <taxon>Zingiberales</taxon>
        <taxon>Musaceae</taxon>
        <taxon>Musa</taxon>
    </lineage>
</organism>
<dbReference type="GO" id="GO:0015267">
    <property type="term" value="F:channel activity"/>
    <property type="evidence" value="ECO:0007669"/>
    <property type="project" value="InterPro"/>
</dbReference>
<proteinExistence type="predicted"/>
<evidence type="ECO:0000256" key="6">
    <source>
        <dbReference type="SAM" id="Phobius"/>
    </source>
</evidence>
<dbReference type="Proteomes" id="UP001055439">
    <property type="component" value="Chromosome 5"/>
</dbReference>
<dbReference type="PANTHER" id="PTHR47720:SF1">
    <property type="entry name" value="AQUAPORIN SIP2-1-RELATED"/>
    <property type="match status" value="1"/>
</dbReference>
<evidence type="ECO:0000256" key="5">
    <source>
        <dbReference type="SAM" id="MobiDB-lite"/>
    </source>
</evidence>
<dbReference type="OrthoDB" id="1580043at2759"/>
<dbReference type="InterPro" id="IPR000425">
    <property type="entry name" value="MIP"/>
</dbReference>
<evidence type="ECO:0008006" key="9">
    <source>
        <dbReference type="Google" id="ProtNLM"/>
    </source>
</evidence>
<dbReference type="Pfam" id="PF00230">
    <property type="entry name" value="MIP"/>
    <property type="match status" value="1"/>
</dbReference>
<feature type="transmembrane region" description="Helical" evidence="6">
    <location>
        <begin position="62"/>
        <end position="81"/>
    </location>
</feature>
<reference evidence="7" key="1">
    <citation type="submission" date="2022-05" db="EMBL/GenBank/DDBJ databases">
        <title>The Musa troglodytarum L. genome provides insights into the mechanism of non-climacteric behaviour and enrichment of carotenoids.</title>
        <authorList>
            <person name="Wang J."/>
        </authorList>
    </citation>
    <scope>NUCLEOTIDE SEQUENCE</scope>
    <source>
        <tissue evidence="7">Leaf</tissue>
    </source>
</reference>
<dbReference type="PANTHER" id="PTHR47720">
    <property type="entry name" value="AQUAPORIN SIP2-1-RELATED"/>
    <property type="match status" value="1"/>
</dbReference>
<feature type="transmembrane region" description="Helical" evidence="6">
    <location>
        <begin position="173"/>
        <end position="190"/>
    </location>
</feature>
<accession>A0A9E7K1C6</accession>
<feature type="transmembrane region" description="Helical" evidence="6">
    <location>
        <begin position="246"/>
        <end position="267"/>
    </location>
</feature>
<keyword evidence="4 6" id="KW-0472">Membrane</keyword>
<keyword evidence="8" id="KW-1185">Reference proteome</keyword>
<dbReference type="InterPro" id="IPR023271">
    <property type="entry name" value="Aquaporin-like"/>
</dbReference>
<dbReference type="AlphaFoldDB" id="A0A9E7K1C6"/>
<sequence>MLRVEAAIGGIGRRPPPAARPHHKSFLSPKEEGGREGGGGDGRIGSMGRVGLVMCDAAMSFMWVWAGGLVKLLVCDALGLGHRPGGEALKMALVVGYMFLFAWLGHVTRGGAYNPLTALSCAFSGGPDGFLFTALGRIPAQVIGSATGVRFIKQTFPSIGHGPRLSIDIHRGAWTEGFLTFMIVMASLMLKKKDPGSFFMKTWISSIFKLALNVLGSDLTGGIMNPASAFAWAYARGDHITLDHLIVYWFAPIQATLLAVWTFGLLAEPKSKAQKAEEDKVKSE</sequence>
<protein>
    <recommendedName>
        <fullName evidence="9">Aquaporin SIP2-1</fullName>
    </recommendedName>
</protein>
<feature type="transmembrane region" description="Helical" evidence="6">
    <location>
        <begin position="210"/>
        <end position="234"/>
    </location>
</feature>
<dbReference type="Gene3D" id="1.20.1080.10">
    <property type="entry name" value="Glycerol uptake facilitator protein"/>
    <property type="match status" value="1"/>
</dbReference>
<gene>
    <name evidence="7" type="ORF">MUK42_19612</name>
</gene>
<comment type="subcellular location">
    <subcellularLocation>
        <location evidence="1">Membrane</location>
        <topology evidence="1">Multi-pass membrane protein</topology>
    </subcellularLocation>
</comment>
<dbReference type="InterPro" id="IPR044226">
    <property type="entry name" value="SIP2-1-like"/>
</dbReference>
<keyword evidence="3 6" id="KW-1133">Transmembrane helix</keyword>
<name>A0A9E7K1C6_9LILI</name>
<keyword evidence="2 6" id="KW-0812">Transmembrane</keyword>